<gene>
    <name evidence="1" type="ORF">HMPREF3229_00548</name>
</gene>
<comment type="caution">
    <text evidence="1">The sequence shown here is derived from an EMBL/GenBank/DDBJ whole genome shotgun (WGS) entry which is preliminary data.</text>
</comment>
<dbReference type="Pfam" id="PF02635">
    <property type="entry name" value="DsrE"/>
    <property type="match status" value="1"/>
</dbReference>
<evidence type="ECO:0000313" key="1">
    <source>
        <dbReference type="EMBL" id="KXA30950.1"/>
    </source>
</evidence>
<dbReference type="Proteomes" id="UP000070174">
    <property type="component" value="Unassembled WGS sequence"/>
</dbReference>
<evidence type="ECO:0000313" key="2">
    <source>
        <dbReference type="Proteomes" id="UP000070174"/>
    </source>
</evidence>
<dbReference type="InterPro" id="IPR003787">
    <property type="entry name" value="Sulphur_relay_DsrE/F-like"/>
</dbReference>
<evidence type="ECO:0008006" key="3">
    <source>
        <dbReference type="Google" id="ProtNLM"/>
    </source>
</evidence>
<dbReference type="AlphaFoldDB" id="A0A133PQN1"/>
<reference evidence="1 2" key="1">
    <citation type="submission" date="2016-01" db="EMBL/GenBank/DDBJ databases">
        <authorList>
            <person name="Oliw E.H."/>
        </authorList>
    </citation>
    <scope>NUCLEOTIDE SEQUENCE [LARGE SCALE GENOMIC DNA]</scope>
    <source>
        <strain evidence="1 2">CMW7756A</strain>
    </source>
</reference>
<sequence>MEKILFYVMEGEKMCFNHVMLNADSLLETGKEVKIILEGKSVKLPKILEDEKKSLYKKLLDSGLIVGVCKACSKLLGVYEDNERLGLTFLDDMKGHAGMEKYISQGYQVLVF</sequence>
<name>A0A133PQN1_9FIRM</name>
<protein>
    <recommendedName>
        <fullName evidence="3">DsrE/DsrF-like family protein</fullName>
    </recommendedName>
</protein>
<proteinExistence type="predicted"/>
<organism evidence="1">
    <name type="scientific">Peptoniphilus harei</name>
    <dbReference type="NCBI Taxonomy" id="54005"/>
    <lineage>
        <taxon>Bacteria</taxon>
        <taxon>Bacillati</taxon>
        <taxon>Bacillota</taxon>
        <taxon>Tissierellia</taxon>
        <taxon>Tissierellales</taxon>
        <taxon>Peptoniphilaceae</taxon>
        <taxon>Peptoniphilus</taxon>
    </lineage>
</organism>
<dbReference type="Gene3D" id="3.40.1260.10">
    <property type="entry name" value="DsrEFH-like"/>
    <property type="match status" value="1"/>
</dbReference>
<accession>A0A133PQN1</accession>
<dbReference type="PATRIC" id="fig|54005.3.peg.541"/>
<dbReference type="RefSeq" id="WP_060799802.1">
    <property type="nucleotide sequence ID" value="NZ_KQ957096.1"/>
</dbReference>
<dbReference type="EMBL" id="LRQE01000021">
    <property type="protein sequence ID" value="KXA30950.1"/>
    <property type="molecule type" value="Genomic_DNA"/>
</dbReference>
<dbReference type="InterPro" id="IPR027396">
    <property type="entry name" value="DsrEFH-like"/>
</dbReference>
<dbReference type="SUPFAM" id="SSF75169">
    <property type="entry name" value="DsrEFH-like"/>
    <property type="match status" value="1"/>
</dbReference>